<reference evidence="2" key="1">
    <citation type="submission" date="2020-07" db="EMBL/GenBank/DDBJ databases">
        <title>Multicomponent nature underlies the extraordinary mechanical properties of spider dragline silk.</title>
        <authorList>
            <person name="Kono N."/>
            <person name="Nakamura H."/>
            <person name="Mori M."/>
            <person name="Yoshida Y."/>
            <person name="Ohtoshi R."/>
            <person name="Malay A.D."/>
            <person name="Moran D.A.P."/>
            <person name="Tomita M."/>
            <person name="Numata K."/>
            <person name="Arakawa K."/>
        </authorList>
    </citation>
    <scope>NUCLEOTIDE SEQUENCE</scope>
</reference>
<gene>
    <name evidence="2" type="ORF">TNCT_636261</name>
</gene>
<evidence type="ECO:0000256" key="1">
    <source>
        <dbReference type="SAM" id="SignalP"/>
    </source>
</evidence>
<protein>
    <submittedName>
        <fullName evidence="2">Uncharacterized protein</fullName>
    </submittedName>
</protein>
<dbReference type="EMBL" id="BMAO01007334">
    <property type="protein sequence ID" value="GFR15237.1"/>
    <property type="molecule type" value="Genomic_DNA"/>
</dbReference>
<keyword evidence="1" id="KW-0732">Signal</keyword>
<keyword evidence="3" id="KW-1185">Reference proteome</keyword>
<feature type="signal peptide" evidence="1">
    <location>
        <begin position="1"/>
        <end position="21"/>
    </location>
</feature>
<feature type="chain" id="PRO_5036476711" evidence="1">
    <location>
        <begin position="22"/>
        <end position="92"/>
    </location>
</feature>
<sequence>MRKFLTATLVIALMQITYIACKETDDIQISDPGAEDCRRQLNNCLDQVEDRIAGVRRREWIFLESFWRVVFDMDYCCDEYKKCMYKLGRNRP</sequence>
<dbReference type="OrthoDB" id="6407073at2759"/>
<organism evidence="2 3">
    <name type="scientific">Trichonephila clavata</name>
    <name type="common">Joro spider</name>
    <name type="synonym">Nephila clavata</name>
    <dbReference type="NCBI Taxonomy" id="2740835"/>
    <lineage>
        <taxon>Eukaryota</taxon>
        <taxon>Metazoa</taxon>
        <taxon>Ecdysozoa</taxon>
        <taxon>Arthropoda</taxon>
        <taxon>Chelicerata</taxon>
        <taxon>Arachnida</taxon>
        <taxon>Araneae</taxon>
        <taxon>Araneomorphae</taxon>
        <taxon>Entelegynae</taxon>
        <taxon>Araneoidea</taxon>
        <taxon>Nephilidae</taxon>
        <taxon>Trichonephila</taxon>
    </lineage>
</organism>
<accession>A0A8X6LNW3</accession>
<proteinExistence type="predicted"/>
<evidence type="ECO:0000313" key="3">
    <source>
        <dbReference type="Proteomes" id="UP000887116"/>
    </source>
</evidence>
<name>A0A8X6LNW3_TRICU</name>
<dbReference type="AlphaFoldDB" id="A0A8X6LNW3"/>
<dbReference type="Proteomes" id="UP000887116">
    <property type="component" value="Unassembled WGS sequence"/>
</dbReference>
<evidence type="ECO:0000313" key="2">
    <source>
        <dbReference type="EMBL" id="GFR15237.1"/>
    </source>
</evidence>
<comment type="caution">
    <text evidence="2">The sequence shown here is derived from an EMBL/GenBank/DDBJ whole genome shotgun (WGS) entry which is preliminary data.</text>
</comment>